<dbReference type="Proteomes" id="UP001233999">
    <property type="component" value="Unassembled WGS sequence"/>
</dbReference>
<proteinExistence type="predicted"/>
<accession>A0AAD7ZZ67</accession>
<keyword evidence="2" id="KW-1185">Reference proteome</keyword>
<name>A0AAD7ZZ67_DIPPU</name>
<sequence length="249" mass="28810">VNRRLTLYRFCFNHKVDENNHEQALLMTQIPHTNIGATSSPLPTTNKHPQMLNNSRIFCSLSSYRSSRHKKVYNNNNRNEISLNNFPFQLVECVHEHSKIFVKLRVIELHMRQQRDKFIYNTSFLPRIPLRRRFRLQLISSSSSANATIPNSQLIYEPLAGHFDSIGNVEKITRSSAVAHAISSMLRSKVQYSIRVLETFLSSSMRKGGSNMFYFLVLKVFKSKFIFSDLIVPTDFGLSVDIGSFFMRV</sequence>
<comment type="caution">
    <text evidence="1">The sequence shown here is derived from an EMBL/GenBank/DDBJ whole genome shotgun (WGS) entry which is preliminary data.</text>
</comment>
<feature type="non-terminal residue" evidence="1">
    <location>
        <position position="1"/>
    </location>
</feature>
<protein>
    <submittedName>
        <fullName evidence="1">Uncharacterized protein</fullName>
    </submittedName>
</protein>
<dbReference type="EMBL" id="JASPKZ010004946">
    <property type="protein sequence ID" value="KAJ9589371.1"/>
    <property type="molecule type" value="Genomic_DNA"/>
</dbReference>
<reference evidence="1" key="2">
    <citation type="submission" date="2023-05" db="EMBL/GenBank/DDBJ databases">
        <authorList>
            <person name="Fouks B."/>
        </authorList>
    </citation>
    <scope>NUCLEOTIDE SEQUENCE</scope>
    <source>
        <strain evidence="1">Stay&amp;Tobe</strain>
        <tissue evidence="1">Testes</tissue>
    </source>
</reference>
<organism evidence="1 2">
    <name type="scientific">Diploptera punctata</name>
    <name type="common">Pacific beetle cockroach</name>
    <dbReference type="NCBI Taxonomy" id="6984"/>
    <lineage>
        <taxon>Eukaryota</taxon>
        <taxon>Metazoa</taxon>
        <taxon>Ecdysozoa</taxon>
        <taxon>Arthropoda</taxon>
        <taxon>Hexapoda</taxon>
        <taxon>Insecta</taxon>
        <taxon>Pterygota</taxon>
        <taxon>Neoptera</taxon>
        <taxon>Polyneoptera</taxon>
        <taxon>Dictyoptera</taxon>
        <taxon>Blattodea</taxon>
        <taxon>Blaberoidea</taxon>
        <taxon>Blaberidae</taxon>
        <taxon>Diplopterinae</taxon>
        <taxon>Diploptera</taxon>
    </lineage>
</organism>
<evidence type="ECO:0000313" key="1">
    <source>
        <dbReference type="EMBL" id="KAJ9589371.1"/>
    </source>
</evidence>
<gene>
    <name evidence="1" type="ORF">L9F63_017423</name>
</gene>
<feature type="non-terminal residue" evidence="1">
    <location>
        <position position="249"/>
    </location>
</feature>
<evidence type="ECO:0000313" key="2">
    <source>
        <dbReference type="Proteomes" id="UP001233999"/>
    </source>
</evidence>
<reference evidence="1" key="1">
    <citation type="journal article" date="2023" name="IScience">
        <title>Live-bearing cockroach genome reveals convergent evolutionary mechanisms linked to viviparity in insects and beyond.</title>
        <authorList>
            <person name="Fouks B."/>
            <person name="Harrison M.C."/>
            <person name="Mikhailova A.A."/>
            <person name="Marchal E."/>
            <person name="English S."/>
            <person name="Carruthers M."/>
            <person name="Jennings E.C."/>
            <person name="Chiamaka E.L."/>
            <person name="Frigard R.A."/>
            <person name="Pippel M."/>
            <person name="Attardo G.M."/>
            <person name="Benoit J.B."/>
            <person name="Bornberg-Bauer E."/>
            <person name="Tobe S.S."/>
        </authorList>
    </citation>
    <scope>NUCLEOTIDE SEQUENCE</scope>
    <source>
        <strain evidence="1">Stay&amp;Tobe</strain>
    </source>
</reference>
<dbReference type="AlphaFoldDB" id="A0AAD7ZZ67"/>